<sequence length="139" mass="16219">MYRKFYTNPSLWIDNNTRLKINNYSRDRVKNNHDYLCNNSCPSNLCKGQLMDEVRAKFMNTRVIYYGDGKDDFCPACHSISGDIICIRKGFSLEKLIKEKQDSTNPVKGDIYYFDNFKDIEDMLKDRGIIQTKNGSCCI</sequence>
<accession>A0A8S2G6B4</accession>
<proteinExistence type="predicted"/>
<dbReference type="PANTHER" id="PTHR20889:SF12">
    <property type="entry name" value="LP01149P"/>
    <property type="match status" value="1"/>
</dbReference>
<dbReference type="InterPro" id="IPR023214">
    <property type="entry name" value="HAD_sf"/>
</dbReference>
<dbReference type="GO" id="GO:0016791">
    <property type="term" value="F:phosphatase activity"/>
    <property type="evidence" value="ECO:0007669"/>
    <property type="project" value="InterPro"/>
</dbReference>
<name>A0A8S2G6B4_9BILA</name>
<dbReference type="AlphaFoldDB" id="A0A8S2G6B4"/>
<comment type="caution">
    <text evidence="1">The sequence shown here is derived from an EMBL/GenBank/DDBJ whole genome shotgun (WGS) entry which is preliminary data.</text>
</comment>
<evidence type="ECO:0000313" key="2">
    <source>
        <dbReference type="EMBL" id="CAF4427587.1"/>
    </source>
</evidence>
<evidence type="ECO:0000313" key="3">
    <source>
        <dbReference type="Proteomes" id="UP000677228"/>
    </source>
</evidence>
<evidence type="ECO:0000313" key="1">
    <source>
        <dbReference type="EMBL" id="CAF1612754.1"/>
    </source>
</evidence>
<dbReference type="EMBL" id="CAJOBA010078010">
    <property type="protein sequence ID" value="CAF4427587.1"/>
    <property type="molecule type" value="Genomic_DNA"/>
</dbReference>
<gene>
    <name evidence="1" type="ORF">OVA965_LOCUS42743</name>
    <name evidence="2" type="ORF">TMI583_LOCUS44740</name>
</gene>
<organism evidence="1 3">
    <name type="scientific">Didymodactylos carnosus</name>
    <dbReference type="NCBI Taxonomy" id="1234261"/>
    <lineage>
        <taxon>Eukaryota</taxon>
        <taxon>Metazoa</taxon>
        <taxon>Spiralia</taxon>
        <taxon>Gnathifera</taxon>
        <taxon>Rotifera</taxon>
        <taxon>Eurotatoria</taxon>
        <taxon>Bdelloidea</taxon>
        <taxon>Philodinida</taxon>
        <taxon>Philodinidae</taxon>
        <taxon>Didymodactylos</taxon>
    </lineage>
</organism>
<dbReference type="PANTHER" id="PTHR20889">
    <property type="entry name" value="PHOSPHATASE, ORPHAN 1, 2"/>
    <property type="match status" value="1"/>
</dbReference>
<dbReference type="Gene3D" id="3.40.50.1000">
    <property type="entry name" value="HAD superfamily/HAD-like"/>
    <property type="match status" value="1"/>
</dbReference>
<dbReference type="SUPFAM" id="SSF56784">
    <property type="entry name" value="HAD-like"/>
    <property type="match status" value="1"/>
</dbReference>
<dbReference type="Pfam" id="PF06888">
    <property type="entry name" value="Put_Phosphatase"/>
    <property type="match status" value="1"/>
</dbReference>
<dbReference type="InterPro" id="IPR036412">
    <property type="entry name" value="HAD-like_sf"/>
</dbReference>
<dbReference type="EMBL" id="CAJNOK010053658">
    <property type="protein sequence ID" value="CAF1612754.1"/>
    <property type="molecule type" value="Genomic_DNA"/>
</dbReference>
<protein>
    <submittedName>
        <fullName evidence="1">Uncharacterized protein</fullName>
    </submittedName>
</protein>
<dbReference type="Proteomes" id="UP000682733">
    <property type="component" value="Unassembled WGS sequence"/>
</dbReference>
<reference evidence="1" key="1">
    <citation type="submission" date="2021-02" db="EMBL/GenBank/DDBJ databases">
        <authorList>
            <person name="Nowell W R."/>
        </authorList>
    </citation>
    <scope>NUCLEOTIDE SEQUENCE</scope>
</reference>
<dbReference type="InterPro" id="IPR016965">
    <property type="entry name" value="Pase_PHOSPHO-typ"/>
</dbReference>
<dbReference type="Proteomes" id="UP000677228">
    <property type="component" value="Unassembled WGS sequence"/>
</dbReference>